<dbReference type="InterPro" id="IPR049808">
    <property type="entry name" value="CONSTANS-like_Bbox1"/>
</dbReference>
<dbReference type="InterPro" id="IPR010402">
    <property type="entry name" value="CCT_domain"/>
</dbReference>
<dbReference type="InterPro" id="IPR000315">
    <property type="entry name" value="Znf_B-box"/>
</dbReference>
<dbReference type="PROSITE" id="PS50119">
    <property type="entry name" value="ZF_BBOX"/>
    <property type="match status" value="2"/>
</dbReference>
<evidence type="ECO:0000256" key="9">
    <source>
        <dbReference type="PROSITE-ProRule" id="PRU00357"/>
    </source>
</evidence>
<evidence type="ECO:0000259" key="11">
    <source>
        <dbReference type="PROSITE" id="PS50119"/>
    </source>
</evidence>
<dbReference type="PANTHER" id="PTHR31717">
    <property type="entry name" value="ZINC FINGER PROTEIN CONSTANS-LIKE 10"/>
    <property type="match status" value="1"/>
</dbReference>
<keyword evidence="6" id="KW-0862">Zinc</keyword>
<comment type="similarity">
    <text evidence="2">Belongs to the CONSTANS family.</text>
</comment>
<dbReference type="SMART" id="SM00336">
    <property type="entry name" value="BBOX"/>
    <property type="match status" value="2"/>
</dbReference>
<keyword evidence="3" id="KW-0479">Metal-binding</keyword>
<evidence type="ECO:0000313" key="13">
    <source>
        <dbReference type="EMBL" id="RVW45088.1"/>
    </source>
</evidence>
<keyword evidence="5 8" id="KW-0863">Zinc-finger</keyword>
<evidence type="ECO:0000256" key="7">
    <source>
        <dbReference type="ARBA" id="ARBA00023242"/>
    </source>
</evidence>
<dbReference type="Pfam" id="PF06203">
    <property type="entry name" value="CCT"/>
    <property type="match status" value="1"/>
</dbReference>
<dbReference type="GO" id="GO:0006355">
    <property type="term" value="P:regulation of DNA-templated transcription"/>
    <property type="evidence" value="ECO:0007669"/>
    <property type="project" value="UniProtKB-ARBA"/>
</dbReference>
<dbReference type="Pfam" id="PF00643">
    <property type="entry name" value="zf-B_box"/>
    <property type="match status" value="1"/>
</dbReference>
<dbReference type="Proteomes" id="UP000288805">
    <property type="component" value="Unassembled WGS sequence"/>
</dbReference>
<evidence type="ECO:0000256" key="5">
    <source>
        <dbReference type="ARBA" id="ARBA00022771"/>
    </source>
</evidence>
<feature type="domain" description="B box-type" evidence="11">
    <location>
        <begin position="53"/>
        <end position="100"/>
    </location>
</feature>
<evidence type="ECO:0000256" key="2">
    <source>
        <dbReference type="ARBA" id="ARBA00010024"/>
    </source>
</evidence>
<evidence type="ECO:0000313" key="14">
    <source>
        <dbReference type="Proteomes" id="UP000288805"/>
    </source>
</evidence>
<dbReference type="GO" id="GO:0005634">
    <property type="term" value="C:nucleus"/>
    <property type="evidence" value="ECO:0007669"/>
    <property type="project" value="UniProtKB-SubCell"/>
</dbReference>
<feature type="domain" description="CCT" evidence="12">
    <location>
        <begin position="572"/>
        <end position="614"/>
    </location>
</feature>
<feature type="compositionally biased region" description="Acidic residues" evidence="10">
    <location>
        <begin position="181"/>
        <end position="191"/>
    </location>
</feature>
<evidence type="ECO:0000259" key="12">
    <source>
        <dbReference type="PROSITE" id="PS51017"/>
    </source>
</evidence>
<feature type="region of interest" description="Disordered" evidence="10">
    <location>
        <begin position="179"/>
        <end position="198"/>
    </location>
</feature>
<dbReference type="CDD" id="cd19821">
    <property type="entry name" value="Bbox1_BBX-like"/>
    <property type="match status" value="1"/>
</dbReference>
<name>A0A438EBQ1_VITVI</name>
<keyword evidence="7 9" id="KW-0539">Nucleus</keyword>
<comment type="caution">
    <text evidence="13">The sequence shown here is derived from an EMBL/GenBank/DDBJ whole genome shotgun (WGS) entry which is preliminary data.</text>
</comment>
<reference evidence="13 14" key="1">
    <citation type="journal article" date="2018" name="PLoS Genet.">
        <title>Population sequencing reveals clonal diversity and ancestral inbreeding in the grapevine cultivar Chardonnay.</title>
        <authorList>
            <person name="Roach M.J."/>
            <person name="Johnson D.L."/>
            <person name="Bohlmann J."/>
            <person name="van Vuuren H.J."/>
            <person name="Jones S.J."/>
            <person name="Pretorius I.S."/>
            <person name="Schmidt S.A."/>
            <person name="Borneman A.R."/>
        </authorList>
    </citation>
    <scope>NUCLEOTIDE SEQUENCE [LARGE SCALE GENOMIC DNA]</scope>
    <source>
        <strain evidence="14">cv. Chardonnay</strain>
        <tissue evidence="13">Leaf</tissue>
    </source>
</reference>
<feature type="region of interest" description="Disordered" evidence="10">
    <location>
        <begin position="495"/>
        <end position="524"/>
    </location>
</feature>
<sequence>METTSKSRPSAAVPCDFCDSKTAVVHCRADSAKLCLFCDRHVHSANALSRKHLRSQICDNCRTEPVSFRCFTDNLALCQSCDWDSHGNCSIPSLHERTPVESFSGCPSPLELASVFRVDLKDGNWSSWNFGSVNVQDFVVPGENCYAGCGTKVEKNGISVVYEQLVDLIRSDVDVVRGDVDGDGDEGEDGAELGPGTPGRCANMGNFQGVDLDNGDDEELLRQQTPFTSLLMLPTPVDARDTGCGYGCAVEGDAMWDRGHLSYQAPQLSSFMFVVLITYCDMGIRLLHRVVKIMVGFWVIGRVGIWDFHLGRSRICKETSPEAGYDVDNSGFVIKNYSEITKGSSLTRTKALQGMYEMNCTTTHEDILSKNAVLVVTHDWRNRMKLLLFAMFMVKIRNFIQSRVIPVRLLFKCPLGHGSMIYSKTGGLGTPLNHVAICKGLEFCSCCPFEKHTSHYCCEFSEDTGTPDGGNGIGVIVAPFLKNVNKQRLYSHSNKALSSQGPTTAESNNIPIVGPSSESWSAEPNTNSIKSMQFKDLLIGSGTARTETTNVDMELLAQNRGHAMLRYKEKKKTRRHVSHVIFFYCYIYEKHIRYESRKARADTRKRVKGRFVKASDS</sequence>
<evidence type="ECO:0000256" key="6">
    <source>
        <dbReference type="ARBA" id="ARBA00022833"/>
    </source>
</evidence>
<evidence type="ECO:0000256" key="10">
    <source>
        <dbReference type="SAM" id="MobiDB-lite"/>
    </source>
</evidence>
<dbReference type="PROSITE" id="PS51017">
    <property type="entry name" value="CCT"/>
    <property type="match status" value="1"/>
</dbReference>
<proteinExistence type="inferred from homology"/>
<dbReference type="PANTHER" id="PTHR31717:SF45">
    <property type="entry name" value="ZINC FINGER PROTEIN CONSTANS-LIKE 14-RELATED"/>
    <property type="match status" value="1"/>
</dbReference>
<feature type="domain" description="B box-type" evidence="11">
    <location>
        <begin position="10"/>
        <end position="57"/>
    </location>
</feature>
<keyword evidence="4" id="KW-0677">Repeat</keyword>
<accession>A0A438EBQ1</accession>
<protein>
    <submittedName>
        <fullName evidence="13">Zinc finger protein CONSTANS-like 14</fullName>
    </submittedName>
</protein>
<organism evidence="13 14">
    <name type="scientific">Vitis vinifera</name>
    <name type="common">Grape</name>
    <dbReference type="NCBI Taxonomy" id="29760"/>
    <lineage>
        <taxon>Eukaryota</taxon>
        <taxon>Viridiplantae</taxon>
        <taxon>Streptophyta</taxon>
        <taxon>Embryophyta</taxon>
        <taxon>Tracheophyta</taxon>
        <taxon>Spermatophyta</taxon>
        <taxon>Magnoliopsida</taxon>
        <taxon>eudicotyledons</taxon>
        <taxon>Gunneridae</taxon>
        <taxon>Pentapetalae</taxon>
        <taxon>rosids</taxon>
        <taxon>Vitales</taxon>
        <taxon>Vitaceae</taxon>
        <taxon>Viteae</taxon>
        <taxon>Vitis</taxon>
    </lineage>
</organism>
<gene>
    <name evidence="13" type="primary">COL14_4</name>
    <name evidence="13" type="ORF">CK203_067574</name>
</gene>
<evidence type="ECO:0000256" key="3">
    <source>
        <dbReference type="ARBA" id="ARBA00022723"/>
    </source>
</evidence>
<comment type="subcellular location">
    <subcellularLocation>
        <location evidence="1 9">Nucleus</location>
    </subcellularLocation>
</comment>
<evidence type="ECO:0000256" key="4">
    <source>
        <dbReference type="ARBA" id="ARBA00022737"/>
    </source>
</evidence>
<dbReference type="EMBL" id="QGNW01001336">
    <property type="protein sequence ID" value="RVW45088.1"/>
    <property type="molecule type" value="Genomic_DNA"/>
</dbReference>
<dbReference type="GO" id="GO:0008270">
    <property type="term" value="F:zinc ion binding"/>
    <property type="evidence" value="ECO:0007669"/>
    <property type="project" value="UniProtKB-KW"/>
</dbReference>
<evidence type="ECO:0000256" key="1">
    <source>
        <dbReference type="ARBA" id="ARBA00004123"/>
    </source>
</evidence>
<evidence type="ECO:0000256" key="8">
    <source>
        <dbReference type="PROSITE-ProRule" id="PRU00024"/>
    </source>
</evidence>
<dbReference type="AlphaFoldDB" id="A0A438EBQ1"/>